<dbReference type="Gene3D" id="1.25.10.10">
    <property type="entry name" value="Leucine-rich Repeat Variant"/>
    <property type="match status" value="1"/>
</dbReference>
<gene>
    <name evidence="6" type="primary">BRAT1</name>
</gene>
<evidence type="ECO:0000313" key="5">
    <source>
        <dbReference type="Proteomes" id="UP000515156"/>
    </source>
</evidence>
<protein>
    <submittedName>
        <fullName evidence="6">BRCA1-associated ATM activator 1 isoform X1</fullName>
    </submittedName>
</protein>
<sequence>MDSECQQLLPSVCAVLADPRQPVSDDTCLEKLLDWFRGITETGSLAENRLKPSQGDSGASVLQENPCLVDLILQGLTLEEPNPSLLGFILRLAGLFAASERGFQRLSEGELLLSLFGQNLSTSRLWEDATVRSGWIQGVHSMVQHVSAVQFLYDCGSMNLILTLQKDTSLFIASSANELIVHILGFSILSAIQQPLSTSGSNWPASAQLIVAHLNRSLRSSVPSQVAQSLKALITVFRGCHDTWTGVLWSSFVQPVESLLKQEPVCEASLLVELFLSMARSPIFSHHESELWGLLINAMQRLDPLQASSLSLGILKLRNCPQVVSIPALRVLLQPMDCILRATTDHPDQPGMLELVSDSKAVETLLSIKSSCIGLLCQTLAHLEALQCLDFFPLELPHEPLLHCILTILEFCIGLSNPSSSLGNRISRFLVGSLRVQRLSLDVLGAVSHWTISSVSLGKIFDVLLVYLKSPDTKPTILKKSFQATLKWLLSCSKLTNLKDMSHTRNKFLRDLLPLLQKRFSSPCWEVRDSTLEFLAHLVDCCPGMVYHRTAHSFTDQDELRQILQSSAVTKPVWDLLKDSESYVRASAVITLGRLAVIGSLNQTLPGPARTNNQQNVISKLLEILGEDTESFPRRAVIRVVTDWFREGHLELLGDLDQLISRVFELANCDLDWEVKLHGLELAEIFISRTAGNSNLSLCPYAVVLSSTPESSLLEKSLQKFCQVKLFEFLLSALCDCDRPVAQKSCDILISLKRTLCVKEVLIKGPVAQKSQRTDWLEESLRSWRSCCKDQPDQDCTAGPQQKPEWALGILEAVDLDGLQVALDKSSDHMEKSPRSLLQDILATAGTLAENGVDCY</sequence>
<comment type="subcellular location">
    <subcellularLocation>
        <location evidence="1">Cytoplasm</location>
    </subcellularLocation>
</comment>
<dbReference type="GO" id="GO:0005634">
    <property type="term" value="C:nucleus"/>
    <property type="evidence" value="ECO:0007669"/>
    <property type="project" value="TreeGrafter"/>
</dbReference>
<reference evidence="6" key="1">
    <citation type="submission" date="2025-08" db="UniProtKB">
        <authorList>
            <consortium name="RefSeq"/>
        </authorList>
    </citation>
    <scope>IDENTIFICATION</scope>
</reference>
<dbReference type="KEGG" id="muo:115475525"/>
<dbReference type="InParanoid" id="A0A6P7YV41"/>
<dbReference type="AlphaFoldDB" id="A0A6P7YV41"/>
<organism evidence="5 6">
    <name type="scientific">Microcaecilia unicolor</name>
    <dbReference type="NCBI Taxonomy" id="1415580"/>
    <lineage>
        <taxon>Eukaryota</taxon>
        <taxon>Metazoa</taxon>
        <taxon>Chordata</taxon>
        <taxon>Craniata</taxon>
        <taxon>Vertebrata</taxon>
        <taxon>Euteleostomi</taxon>
        <taxon>Amphibia</taxon>
        <taxon>Gymnophiona</taxon>
        <taxon>Siphonopidae</taxon>
        <taxon>Microcaecilia</taxon>
    </lineage>
</organism>
<keyword evidence="3" id="KW-0677">Repeat</keyword>
<dbReference type="PANTHER" id="PTHR21331:SF2">
    <property type="entry name" value="BRCA1-ASSOCIATED ATM ACTIVATOR 1"/>
    <property type="match status" value="1"/>
</dbReference>
<evidence type="ECO:0000256" key="2">
    <source>
        <dbReference type="ARBA" id="ARBA00022490"/>
    </source>
</evidence>
<evidence type="ECO:0000256" key="1">
    <source>
        <dbReference type="ARBA" id="ARBA00004496"/>
    </source>
</evidence>
<proteinExistence type="inferred from homology"/>
<dbReference type="Proteomes" id="UP000515156">
    <property type="component" value="Chromosome 8"/>
</dbReference>
<dbReference type="GO" id="GO:0006974">
    <property type="term" value="P:DNA damage response"/>
    <property type="evidence" value="ECO:0007669"/>
    <property type="project" value="InterPro"/>
</dbReference>
<dbReference type="FunCoup" id="A0A6P7YV41">
    <property type="interactions" value="3335"/>
</dbReference>
<comment type="similarity">
    <text evidence="4">Belongs to the BRAT1 family.</text>
</comment>
<dbReference type="InterPro" id="IPR016024">
    <property type="entry name" value="ARM-type_fold"/>
</dbReference>
<dbReference type="GeneID" id="115475525"/>
<dbReference type="PANTHER" id="PTHR21331">
    <property type="entry name" value="BRCA1-ASSOCIATED ATM ACTIVATOR 1"/>
    <property type="match status" value="1"/>
</dbReference>
<dbReference type="InterPro" id="IPR038904">
    <property type="entry name" value="BRAT1"/>
</dbReference>
<keyword evidence="5" id="KW-1185">Reference proteome</keyword>
<dbReference type="GO" id="GO:0005737">
    <property type="term" value="C:cytoplasm"/>
    <property type="evidence" value="ECO:0007669"/>
    <property type="project" value="UniProtKB-SubCell"/>
</dbReference>
<evidence type="ECO:0000313" key="6">
    <source>
        <dbReference type="RefSeq" id="XP_030067154.1"/>
    </source>
</evidence>
<dbReference type="GO" id="GO:0008283">
    <property type="term" value="P:cell population proliferation"/>
    <property type="evidence" value="ECO:0007669"/>
    <property type="project" value="InterPro"/>
</dbReference>
<dbReference type="InterPro" id="IPR000357">
    <property type="entry name" value="HEAT"/>
</dbReference>
<evidence type="ECO:0000256" key="3">
    <source>
        <dbReference type="ARBA" id="ARBA00022737"/>
    </source>
</evidence>
<keyword evidence="2" id="KW-0963">Cytoplasm</keyword>
<dbReference type="Pfam" id="PF02985">
    <property type="entry name" value="HEAT"/>
    <property type="match status" value="1"/>
</dbReference>
<dbReference type="CTD" id="221927"/>
<dbReference type="SUPFAM" id="SSF48371">
    <property type="entry name" value="ARM repeat"/>
    <property type="match status" value="1"/>
</dbReference>
<dbReference type="OrthoDB" id="10057956at2759"/>
<accession>A0A6P7YV41</accession>
<evidence type="ECO:0000256" key="4">
    <source>
        <dbReference type="ARBA" id="ARBA00061308"/>
    </source>
</evidence>
<dbReference type="RefSeq" id="XP_030067154.1">
    <property type="nucleotide sequence ID" value="XM_030211294.1"/>
</dbReference>
<name>A0A6P7YV41_9AMPH</name>
<dbReference type="InterPro" id="IPR011989">
    <property type="entry name" value="ARM-like"/>
</dbReference>